<evidence type="ECO:0000256" key="2">
    <source>
        <dbReference type="ARBA" id="ARBA00022729"/>
    </source>
</evidence>
<dbReference type="Pfam" id="PF07940">
    <property type="entry name" value="Hepar_II_III_C"/>
    <property type="match status" value="1"/>
</dbReference>
<dbReference type="GO" id="GO:0016829">
    <property type="term" value="F:lyase activity"/>
    <property type="evidence" value="ECO:0007669"/>
    <property type="project" value="UniProtKB-KW"/>
</dbReference>
<protein>
    <submittedName>
        <fullName evidence="7">Heparinase</fullName>
    </submittedName>
</protein>
<organism evidence="7 8">
    <name type="scientific">Pseudoalteromonas lipolytica</name>
    <dbReference type="NCBI Taxonomy" id="570156"/>
    <lineage>
        <taxon>Bacteria</taxon>
        <taxon>Pseudomonadati</taxon>
        <taxon>Pseudomonadota</taxon>
        <taxon>Gammaproteobacteria</taxon>
        <taxon>Alteromonadales</taxon>
        <taxon>Pseudoalteromonadaceae</taxon>
        <taxon>Pseudoalteromonas</taxon>
    </lineage>
</organism>
<dbReference type="Gene3D" id="2.70.98.70">
    <property type="match status" value="1"/>
</dbReference>
<keyword evidence="2" id="KW-0732">Signal</keyword>
<name>A0AAD0S1J6_9GAMM</name>
<dbReference type="Gene3D" id="1.50.10.100">
    <property type="entry name" value="Chondroitin AC/alginate lyase"/>
    <property type="match status" value="1"/>
</dbReference>
<dbReference type="Proteomes" id="UP000264605">
    <property type="component" value="Chromosome"/>
</dbReference>
<sequence length="546" mass="62775">MSLINKFSNFYYTIKYLRYEQFYFRALYKLKKPKVTYHTVESCNNWHWGGLSLMKQCIFANNKVLFLNEEAVIAEKADWNNPLREKLWLYNLHYFDDLSSNTYKEREELHYAFINKWISENPPCLGNGWEPYPLSLRLVNWVKWFSKKDNVEQKYLNSIAQQASALSQQLEYHILGNHLFANAKALTFVGTYLQGQEADHFLDLGLKVLDKELKEQFLVDGAHFELSPMYHEILLWDLLELIDLANVSQNSKLIMRLESWSSLAEVALDWLVSMIHPDGEISFFNDAAIGIAPAPKDIFNYANKLGINYSSSGKTLITNSTSGYSRVKYDNYTLIFDHANVGPDYLPGHAHADSLSFEFSVGLQRVFVNSGTSLYGVSRERLRQRETAAHNTVVVSDVSSSEVWSGFRVARRAYTKLLKSDCDFSGVTLSACHDGYERLKPKVTHTRTINASETICIVTDELSHKTPAEFNLHIHPNVEVIQEGKKIIKLQLTNGESLFFTSSHDVVLEESTWHPEFGKTIANKKIRIPFVDGHLITKIEFRKEIH</sequence>
<accession>A0AAD0S1J6</accession>
<dbReference type="Pfam" id="PF16889">
    <property type="entry name" value="Hepar_II_III_N"/>
    <property type="match status" value="1"/>
</dbReference>
<dbReference type="GO" id="GO:0042597">
    <property type="term" value="C:periplasmic space"/>
    <property type="evidence" value="ECO:0007669"/>
    <property type="project" value="UniProtKB-SubCell"/>
</dbReference>
<dbReference type="EMBL" id="CP032090">
    <property type="protein sequence ID" value="AXV66454.1"/>
    <property type="molecule type" value="Genomic_DNA"/>
</dbReference>
<dbReference type="RefSeq" id="WP_118844679.1">
    <property type="nucleotide sequence ID" value="NZ_CP032090.1"/>
</dbReference>
<reference evidence="7 8" key="1">
    <citation type="submission" date="2018-08" db="EMBL/GenBank/DDBJ databases">
        <title>Draft genome sequence of Pseudoalteromonas donghaensis HJ51.</title>
        <authorList>
            <person name="Oh J."/>
            <person name="Roh D."/>
        </authorList>
    </citation>
    <scope>NUCLEOTIDE SEQUENCE [LARGE SCALE GENOMIC DNA]</scope>
    <source>
        <strain evidence="7 8">HJ51</strain>
    </source>
</reference>
<comment type="subcellular location">
    <subcellularLocation>
        <location evidence="1">Periplasm</location>
    </subcellularLocation>
</comment>
<gene>
    <name evidence="7" type="ORF">D0907_14745</name>
</gene>
<dbReference type="InterPro" id="IPR012480">
    <property type="entry name" value="Hepar_II_III_C"/>
</dbReference>
<evidence type="ECO:0000259" key="6">
    <source>
        <dbReference type="Pfam" id="PF16889"/>
    </source>
</evidence>
<dbReference type="KEGG" id="pdj:D0907_14745"/>
<dbReference type="InterPro" id="IPR008929">
    <property type="entry name" value="Chondroitin_lyas"/>
</dbReference>
<dbReference type="AlphaFoldDB" id="A0AAD0S1J6"/>
<evidence type="ECO:0000256" key="3">
    <source>
        <dbReference type="ARBA" id="ARBA00022764"/>
    </source>
</evidence>
<dbReference type="PANTHER" id="PTHR39210">
    <property type="entry name" value="HEPARIN-SULFATE LYASE"/>
    <property type="match status" value="1"/>
</dbReference>
<keyword evidence="4" id="KW-0456">Lyase</keyword>
<dbReference type="SUPFAM" id="SSF48230">
    <property type="entry name" value="Chondroitin AC/alginate lyase"/>
    <property type="match status" value="1"/>
</dbReference>
<evidence type="ECO:0000256" key="1">
    <source>
        <dbReference type="ARBA" id="ARBA00004418"/>
    </source>
</evidence>
<dbReference type="InterPro" id="IPR031680">
    <property type="entry name" value="Hepar_II_III_N"/>
</dbReference>
<feature type="domain" description="Heparin-sulfate lyase N-terminal" evidence="6">
    <location>
        <begin position="73"/>
        <end position="289"/>
    </location>
</feature>
<keyword evidence="3" id="KW-0574">Periplasm</keyword>
<proteinExistence type="predicted"/>
<feature type="domain" description="Heparinase II/III-like C-terminal" evidence="5">
    <location>
        <begin position="321"/>
        <end position="531"/>
    </location>
</feature>
<evidence type="ECO:0000259" key="5">
    <source>
        <dbReference type="Pfam" id="PF07940"/>
    </source>
</evidence>
<evidence type="ECO:0000256" key="4">
    <source>
        <dbReference type="ARBA" id="ARBA00023239"/>
    </source>
</evidence>
<dbReference type="PANTHER" id="PTHR39210:SF1">
    <property type="entry name" value="HEPARIN-SULFATE LYASE"/>
    <property type="match status" value="1"/>
</dbReference>
<evidence type="ECO:0000313" key="7">
    <source>
        <dbReference type="EMBL" id="AXV66454.1"/>
    </source>
</evidence>
<dbReference type="GeneID" id="99506734"/>
<evidence type="ECO:0000313" key="8">
    <source>
        <dbReference type="Proteomes" id="UP000264605"/>
    </source>
</evidence>